<reference evidence="7 8" key="1">
    <citation type="submission" date="2015-01" db="EMBL/GenBank/DDBJ databases">
        <title>The Genome Sequence of Ochroconis gallopava CBS43764.</title>
        <authorList>
            <consortium name="The Broad Institute Genomics Platform"/>
            <person name="Cuomo C."/>
            <person name="de Hoog S."/>
            <person name="Gorbushina A."/>
            <person name="Stielow B."/>
            <person name="Teixiera M."/>
            <person name="Abouelleil A."/>
            <person name="Chapman S.B."/>
            <person name="Priest M."/>
            <person name="Young S.K."/>
            <person name="Wortman J."/>
            <person name="Nusbaum C."/>
            <person name="Birren B."/>
        </authorList>
    </citation>
    <scope>NUCLEOTIDE SEQUENCE [LARGE SCALE GENOMIC DNA]</scope>
    <source>
        <strain evidence="7 8">CBS 43764</strain>
    </source>
</reference>
<dbReference type="Proteomes" id="UP000053259">
    <property type="component" value="Unassembled WGS sequence"/>
</dbReference>
<dbReference type="HOGENOM" id="CLU_035332_0_0_1"/>
<name>A0A0D2A6T8_9PEZI</name>
<dbReference type="PANTHER" id="PTHR10870">
    <property type="entry name" value="CELL CYCLE CHECKPOINT PROTEIN RAD1"/>
    <property type="match status" value="1"/>
</dbReference>
<keyword evidence="5" id="KW-0539">Nucleus</keyword>
<comment type="subcellular location">
    <subcellularLocation>
        <location evidence="1">Nucleus</location>
    </subcellularLocation>
</comment>
<dbReference type="InterPro" id="IPR003021">
    <property type="entry name" value="Rad1_Rec1_Rad17"/>
</dbReference>
<feature type="compositionally biased region" description="Basic and acidic residues" evidence="6">
    <location>
        <begin position="246"/>
        <end position="256"/>
    </location>
</feature>
<evidence type="ECO:0000256" key="6">
    <source>
        <dbReference type="SAM" id="MobiDB-lite"/>
    </source>
</evidence>
<evidence type="ECO:0000256" key="2">
    <source>
        <dbReference type="ARBA" id="ARBA00010991"/>
    </source>
</evidence>
<dbReference type="GO" id="GO:0030896">
    <property type="term" value="C:checkpoint clamp complex"/>
    <property type="evidence" value="ECO:0007669"/>
    <property type="project" value="TreeGrafter"/>
</dbReference>
<evidence type="ECO:0000256" key="1">
    <source>
        <dbReference type="ARBA" id="ARBA00004123"/>
    </source>
</evidence>
<evidence type="ECO:0000256" key="4">
    <source>
        <dbReference type="ARBA" id="ARBA00023204"/>
    </source>
</evidence>
<dbReference type="GeneID" id="27314420"/>
<sequence>MADEERPIFSAVSSSARQLFLLLRCVSFAPSAQVQISDEGLRFSVEESGVMEGMVFLEKTLFTSYQFNGPTTSSPNTDSSEHVGSAAPMFTISLLSLLETLQLFGLTADNSSKTSPFSRDSYTHAFSNQVLGVSGLCRLGYEAPGAPFTVILEEHGIKTVCELNTYEPVFLSDIPFSREDIVMKVIMRASYLLDAIDELGTSNPQVITLAAQKRAFTVSASSPLGSAVVEFHRDAKASRHKNPTPRSHDDDGRGQTESDSATTGLLETFLLAPSTDGAFSQSYKFAHVAAIRKALQSAIKVSVRADHQGVLSLQFMIENLEGGGVSFVDFRFVPLLDDEGERVAPDDSEDDDDEEPEEE</sequence>
<evidence type="ECO:0000313" key="7">
    <source>
        <dbReference type="EMBL" id="KIW02300.1"/>
    </source>
</evidence>
<protein>
    <submittedName>
        <fullName evidence="7">Uncharacterized protein</fullName>
    </submittedName>
</protein>
<dbReference type="EMBL" id="KN847550">
    <property type="protein sequence ID" value="KIW02300.1"/>
    <property type="molecule type" value="Genomic_DNA"/>
</dbReference>
<dbReference type="OrthoDB" id="337581at2759"/>
<dbReference type="GO" id="GO:0006281">
    <property type="term" value="P:DNA repair"/>
    <property type="evidence" value="ECO:0007669"/>
    <property type="project" value="UniProtKB-KW"/>
</dbReference>
<dbReference type="GO" id="GO:0000077">
    <property type="term" value="P:DNA damage checkpoint signaling"/>
    <property type="evidence" value="ECO:0007669"/>
    <property type="project" value="InterPro"/>
</dbReference>
<dbReference type="InParanoid" id="A0A0D2A6T8"/>
<dbReference type="InterPro" id="IPR046938">
    <property type="entry name" value="DNA_clamp_sf"/>
</dbReference>
<comment type="similarity">
    <text evidence="2">Belongs to the rad1 family.</text>
</comment>
<proteinExistence type="inferred from homology"/>
<feature type="region of interest" description="Disordered" evidence="6">
    <location>
        <begin position="233"/>
        <end position="259"/>
    </location>
</feature>
<keyword evidence="4" id="KW-0234">DNA repair</keyword>
<dbReference type="VEuPathDB" id="FungiDB:PV09_06447"/>
<gene>
    <name evidence="7" type="ORF">PV09_06447</name>
</gene>
<dbReference type="STRING" id="253628.A0A0D2A6T8"/>
<dbReference type="PRINTS" id="PR01245">
    <property type="entry name" value="RAD1REC1"/>
</dbReference>
<dbReference type="Gene3D" id="3.70.10.10">
    <property type="match status" value="1"/>
</dbReference>
<dbReference type="Pfam" id="PF02144">
    <property type="entry name" value="Rad1"/>
    <property type="match status" value="1"/>
</dbReference>
<dbReference type="AlphaFoldDB" id="A0A0D2A6T8"/>
<accession>A0A0D2A6T8</accession>
<organism evidence="7 8">
    <name type="scientific">Verruconis gallopava</name>
    <dbReference type="NCBI Taxonomy" id="253628"/>
    <lineage>
        <taxon>Eukaryota</taxon>
        <taxon>Fungi</taxon>
        <taxon>Dikarya</taxon>
        <taxon>Ascomycota</taxon>
        <taxon>Pezizomycotina</taxon>
        <taxon>Dothideomycetes</taxon>
        <taxon>Pleosporomycetidae</taxon>
        <taxon>Venturiales</taxon>
        <taxon>Sympoventuriaceae</taxon>
        <taxon>Verruconis</taxon>
    </lineage>
</organism>
<dbReference type="SUPFAM" id="SSF55979">
    <property type="entry name" value="DNA clamp"/>
    <property type="match status" value="1"/>
</dbReference>
<dbReference type="PANTHER" id="PTHR10870:SF0">
    <property type="entry name" value="CELL CYCLE CHECKPOINT PROTEIN RAD1"/>
    <property type="match status" value="1"/>
</dbReference>
<evidence type="ECO:0000256" key="5">
    <source>
        <dbReference type="ARBA" id="ARBA00023242"/>
    </source>
</evidence>
<feature type="region of interest" description="Disordered" evidence="6">
    <location>
        <begin position="338"/>
        <end position="359"/>
    </location>
</feature>
<keyword evidence="3" id="KW-0227">DNA damage</keyword>
<keyword evidence="8" id="KW-1185">Reference proteome</keyword>
<evidence type="ECO:0000313" key="8">
    <source>
        <dbReference type="Proteomes" id="UP000053259"/>
    </source>
</evidence>
<dbReference type="RefSeq" id="XP_016212169.1">
    <property type="nucleotide sequence ID" value="XM_016360087.1"/>
</dbReference>
<evidence type="ECO:0000256" key="3">
    <source>
        <dbReference type="ARBA" id="ARBA00022763"/>
    </source>
</evidence>